<evidence type="ECO:0000313" key="6">
    <source>
        <dbReference type="EMBL" id="AYJ85279.1"/>
    </source>
</evidence>
<dbReference type="PIRSF" id="PIRSF000103">
    <property type="entry name" value="HIBADH"/>
    <property type="match status" value="1"/>
</dbReference>
<dbReference type="InterPro" id="IPR006115">
    <property type="entry name" value="6PGDH_NADP-bd"/>
</dbReference>
<dbReference type="InterPro" id="IPR029154">
    <property type="entry name" value="HIBADH-like_NADP-bd"/>
</dbReference>
<sequence length="285" mass="29053">MSGVTNPAIRDRSRVGFIGLGNQGAPIAERIARADYDLTLWARRPESLQILAGKAKVAGSITELAASVDILCICVVDDAGVRDVCDAALVAMTPGSMIAIVSTVHPDTCRSIGKAAALRRIAVIDAPVSGGAIAALAGTLTVMMGGSQADCARFAPLAETFASLVVRLGEIGSGQAAKLINNALLTANLMLAHEAAFCGSVLGLESAALSRVIAASSGNSEAHAILSRLPDLQSFAHGARLLAKDVDLFAALLTREGGTAEHIVGEASAFLSIFDPASSDPKGTP</sequence>
<evidence type="ECO:0000256" key="3">
    <source>
        <dbReference type="PIRSR" id="PIRSR000103-1"/>
    </source>
</evidence>
<evidence type="ECO:0000259" key="4">
    <source>
        <dbReference type="Pfam" id="PF03446"/>
    </source>
</evidence>
<dbReference type="InterPro" id="IPR008927">
    <property type="entry name" value="6-PGluconate_DH-like_C_sf"/>
</dbReference>
<dbReference type="GO" id="GO:0050661">
    <property type="term" value="F:NADP binding"/>
    <property type="evidence" value="ECO:0007669"/>
    <property type="project" value="InterPro"/>
</dbReference>
<keyword evidence="6" id="KW-0614">Plasmid</keyword>
<dbReference type="Gene3D" id="1.10.1040.10">
    <property type="entry name" value="N-(1-d-carboxylethyl)-l-norvaline Dehydrogenase, domain 2"/>
    <property type="match status" value="1"/>
</dbReference>
<dbReference type="RefSeq" id="WP_121151717.1">
    <property type="nucleotide sequence ID" value="NZ_CP032828.1"/>
</dbReference>
<dbReference type="OrthoDB" id="9812907at2"/>
<dbReference type="PANTHER" id="PTHR43060">
    <property type="entry name" value="3-HYDROXYISOBUTYRATE DEHYDROGENASE-LIKE 1, MITOCHONDRIAL-RELATED"/>
    <property type="match status" value="1"/>
</dbReference>
<dbReference type="SUPFAM" id="SSF48179">
    <property type="entry name" value="6-phosphogluconate dehydrogenase C-terminal domain-like"/>
    <property type="match status" value="1"/>
</dbReference>
<keyword evidence="1" id="KW-0560">Oxidoreductase</keyword>
<keyword evidence="2" id="KW-0520">NAD</keyword>
<dbReference type="Gene3D" id="3.40.50.720">
    <property type="entry name" value="NAD(P)-binding Rossmann-like Domain"/>
    <property type="match status" value="1"/>
</dbReference>
<dbReference type="GO" id="GO:0016491">
    <property type="term" value="F:oxidoreductase activity"/>
    <property type="evidence" value="ECO:0007669"/>
    <property type="project" value="UniProtKB-KW"/>
</dbReference>
<geneLocation type="plasmid" evidence="6">
    <name>unnamed1</name>
</geneLocation>
<dbReference type="KEGG" id="spha:D3Y57_04460"/>
<feature type="domain" description="3-hydroxyisobutyrate dehydrogenase-like NAD-binding" evidence="5">
    <location>
        <begin position="172"/>
        <end position="256"/>
    </location>
</feature>
<name>A0A494T7C6_SPHPE</name>
<evidence type="ECO:0000313" key="7">
    <source>
        <dbReference type="Proteomes" id="UP000276254"/>
    </source>
</evidence>
<protein>
    <submittedName>
        <fullName evidence="6">NAD(P)-dependent oxidoreductase</fullName>
    </submittedName>
</protein>
<feature type="domain" description="6-phosphogluconate dehydrogenase NADP-binding" evidence="4">
    <location>
        <begin position="14"/>
        <end position="166"/>
    </location>
</feature>
<dbReference type="InterPro" id="IPR015815">
    <property type="entry name" value="HIBADH-related"/>
</dbReference>
<accession>A0A494T7C6</accession>
<dbReference type="InterPro" id="IPR036291">
    <property type="entry name" value="NAD(P)-bd_dom_sf"/>
</dbReference>
<reference evidence="6 7" key="1">
    <citation type="submission" date="2018-09" db="EMBL/GenBank/DDBJ databases">
        <title>Sphingomonas peninsula sp. nov., isolated from fildes peninsula, Antarctic soil.</title>
        <authorList>
            <person name="Yingchao G."/>
        </authorList>
    </citation>
    <scope>NUCLEOTIDE SEQUENCE [LARGE SCALE GENOMIC DNA]</scope>
    <source>
        <strain evidence="6 7">YZ-8</strain>
        <plasmid evidence="6 7">unnamed1</plasmid>
    </source>
</reference>
<dbReference type="PANTHER" id="PTHR43060:SF15">
    <property type="entry name" value="3-HYDROXYISOBUTYRATE DEHYDROGENASE-LIKE 1, MITOCHONDRIAL-RELATED"/>
    <property type="match status" value="1"/>
</dbReference>
<dbReference type="Pfam" id="PF14833">
    <property type="entry name" value="NAD_binding_11"/>
    <property type="match status" value="1"/>
</dbReference>
<organism evidence="6 7">
    <name type="scientific">Sphingomonas paeninsulae</name>
    <dbReference type="NCBI Taxonomy" id="2319844"/>
    <lineage>
        <taxon>Bacteria</taxon>
        <taxon>Pseudomonadati</taxon>
        <taxon>Pseudomonadota</taxon>
        <taxon>Alphaproteobacteria</taxon>
        <taxon>Sphingomonadales</taxon>
        <taxon>Sphingomonadaceae</taxon>
        <taxon>Sphingomonas</taxon>
    </lineage>
</organism>
<dbReference type="EMBL" id="CP032828">
    <property type="protein sequence ID" value="AYJ85279.1"/>
    <property type="molecule type" value="Genomic_DNA"/>
</dbReference>
<keyword evidence="7" id="KW-1185">Reference proteome</keyword>
<proteinExistence type="predicted"/>
<dbReference type="Proteomes" id="UP000276254">
    <property type="component" value="Plasmid unnamed1"/>
</dbReference>
<dbReference type="AlphaFoldDB" id="A0A494T7C6"/>
<feature type="active site" evidence="3">
    <location>
        <position position="178"/>
    </location>
</feature>
<dbReference type="Pfam" id="PF03446">
    <property type="entry name" value="NAD_binding_2"/>
    <property type="match status" value="1"/>
</dbReference>
<gene>
    <name evidence="6" type="ORF">D3Y57_04460</name>
</gene>
<evidence type="ECO:0000256" key="1">
    <source>
        <dbReference type="ARBA" id="ARBA00023002"/>
    </source>
</evidence>
<evidence type="ECO:0000256" key="2">
    <source>
        <dbReference type="ARBA" id="ARBA00023027"/>
    </source>
</evidence>
<dbReference type="GO" id="GO:0051287">
    <property type="term" value="F:NAD binding"/>
    <property type="evidence" value="ECO:0007669"/>
    <property type="project" value="InterPro"/>
</dbReference>
<dbReference type="SUPFAM" id="SSF51735">
    <property type="entry name" value="NAD(P)-binding Rossmann-fold domains"/>
    <property type="match status" value="1"/>
</dbReference>
<evidence type="ECO:0000259" key="5">
    <source>
        <dbReference type="Pfam" id="PF14833"/>
    </source>
</evidence>
<dbReference type="InterPro" id="IPR013328">
    <property type="entry name" value="6PGD_dom2"/>
</dbReference>